<name>A0A7S3PPZ9_9STRA</name>
<evidence type="ECO:0000256" key="1">
    <source>
        <dbReference type="SAM" id="MobiDB-lite"/>
    </source>
</evidence>
<gene>
    <name evidence="2" type="ORF">ASTO00021_LOCUS16853</name>
</gene>
<protein>
    <submittedName>
        <fullName evidence="2">Uncharacterized protein</fullName>
    </submittedName>
</protein>
<dbReference type="AlphaFoldDB" id="A0A7S3PPZ9"/>
<sequence>MDRVNIIPDHARPDRAQPLSRDFETEKPNDNLRLHPIPAWINVTFNTEYVFNRTNNRKYRVFLLLPSSVKKQTTGNIIPVITITFSNFDVALSSASHTRLWPFKRK</sequence>
<accession>A0A7S3PPZ9</accession>
<evidence type="ECO:0000313" key="2">
    <source>
        <dbReference type="EMBL" id="CAE0446863.1"/>
    </source>
</evidence>
<feature type="region of interest" description="Disordered" evidence="1">
    <location>
        <begin position="1"/>
        <end position="30"/>
    </location>
</feature>
<organism evidence="2">
    <name type="scientific">Aplanochytrium stocchinoi</name>
    <dbReference type="NCBI Taxonomy" id="215587"/>
    <lineage>
        <taxon>Eukaryota</taxon>
        <taxon>Sar</taxon>
        <taxon>Stramenopiles</taxon>
        <taxon>Bigyra</taxon>
        <taxon>Labyrinthulomycetes</taxon>
        <taxon>Thraustochytrida</taxon>
        <taxon>Thraustochytriidae</taxon>
        <taxon>Aplanochytrium</taxon>
    </lineage>
</organism>
<proteinExistence type="predicted"/>
<dbReference type="EMBL" id="HBIN01021960">
    <property type="protein sequence ID" value="CAE0446863.1"/>
    <property type="molecule type" value="Transcribed_RNA"/>
</dbReference>
<reference evidence="2" key="1">
    <citation type="submission" date="2021-01" db="EMBL/GenBank/DDBJ databases">
        <authorList>
            <person name="Corre E."/>
            <person name="Pelletier E."/>
            <person name="Niang G."/>
            <person name="Scheremetjew M."/>
            <person name="Finn R."/>
            <person name="Kale V."/>
            <person name="Holt S."/>
            <person name="Cochrane G."/>
            <person name="Meng A."/>
            <person name="Brown T."/>
            <person name="Cohen L."/>
        </authorList>
    </citation>
    <scope>NUCLEOTIDE SEQUENCE</scope>
    <source>
        <strain evidence="2">GSBS06</strain>
    </source>
</reference>